<accession>A0ABR2L7R8</accession>
<sequence length="123" mass="14105">MDEVELIIDDPYVQEMRDKKIEPTFQIQNGNIVYDCDPTAAVDHAHLVFYGYENCKHAGYIKIDVPDKNNILSLIIGFLHGKPITITSMCAFKYSELAKALGIPYINDYATRIFDRFQRSLTI</sequence>
<dbReference type="Proteomes" id="UP001470230">
    <property type="component" value="Unassembled WGS sequence"/>
</dbReference>
<proteinExistence type="predicted"/>
<keyword evidence="2" id="KW-1185">Reference proteome</keyword>
<evidence type="ECO:0000313" key="2">
    <source>
        <dbReference type="Proteomes" id="UP001470230"/>
    </source>
</evidence>
<reference evidence="1 2" key="1">
    <citation type="submission" date="2024-04" db="EMBL/GenBank/DDBJ databases">
        <title>Tritrichomonas musculus Genome.</title>
        <authorList>
            <person name="Alves-Ferreira E."/>
            <person name="Grigg M."/>
            <person name="Lorenzi H."/>
            <person name="Galac M."/>
        </authorList>
    </citation>
    <scope>NUCLEOTIDE SEQUENCE [LARGE SCALE GENOMIC DNA]</scope>
    <source>
        <strain evidence="1 2">EAF2021</strain>
    </source>
</reference>
<evidence type="ECO:0008006" key="3">
    <source>
        <dbReference type="Google" id="ProtNLM"/>
    </source>
</evidence>
<dbReference type="EMBL" id="JAPFFF010000001">
    <property type="protein sequence ID" value="KAK8899359.1"/>
    <property type="molecule type" value="Genomic_DNA"/>
</dbReference>
<name>A0ABR2L7R8_9EUKA</name>
<protein>
    <recommendedName>
        <fullName evidence="3">BTB domain-containing protein</fullName>
    </recommendedName>
</protein>
<evidence type="ECO:0000313" key="1">
    <source>
        <dbReference type="EMBL" id="KAK8899359.1"/>
    </source>
</evidence>
<comment type="caution">
    <text evidence="1">The sequence shown here is derived from an EMBL/GenBank/DDBJ whole genome shotgun (WGS) entry which is preliminary data.</text>
</comment>
<organism evidence="1 2">
    <name type="scientific">Tritrichomonas musculus</name>
    <dbReference type="NCBI Taxonomy" id="1915356"/>
    <lineage>
        <taxon>Eukaryota</taxon>
        <taxon>Metamonada</taxon>
        <taxon>Parabasalia</taxon>
        <taxon>Tritrichomonadida</taxon>
        <taxon>Tritrichomonadidae</taxon>
        <taxon>Tritrichomonas</taxon>
    </lineage>
</organism>
<gene>
    <name evidence="1" type="ORF">M9Y10_001673</name>
</gene>